<gene>
    <name evidence="3" type="ORF">niasHS_009784</name>
</gene>
<evidence type="ECO:0000313" key="4">
    <source>
        <dbReference type="Proteomes" id="UP001620645"/>
    </source>
</evidence>
<accession>A0ABD2J3D1</accession>
<keyword evidence="1" id="KW-0472">Membrane</keyword>
<dbReference type="EMBL" id="JBICCN010000238">
    <property type="protein sequence ID" value="KAL3084296.1"/>
    <property type="molecule type" value="Genomic_DNA"/>
</dbReference>
<name>A0ABD2J3D1_HETSC</name>
<reference evidence="3 4" key="1">
    <citation type="submission" date="2024-10" db="EMBL/GenBank/DDBJ databases">
        <authorList>
            <person name="Kim D."/>
        </authorList>
    </citation>
    <scope>NUCLEOTIDE SEQUENCE [LARGE SCALE GENOMIC DNA]</scope>
    <source>
        <strain evidence="3">Taebaek</strain>
    </source>
</reference>
<keyword evidence="1" id="KW-0812">Transmembrane</keyword>
<evidence type="ECO:0000256" key="2">
    <source>
        <dbReference type="SAM" id="SignalP"/>
    </source>
</evidence>
<feature type="signal peptide" evidence="2">
    <location>
        <begin position="1"/>
        <end position="22"/>
    </location>
</feature>
<comment type="caution">
    <text evidence="3">The sequence shown here is derived from an EMBL/GenBank/DDBJ whole genome shotgun (WGS) entry which is preliminary data.</text>
</comment>
<evidence type="ECO:0000256" key="1">
    <source>
        <dbReference type="SAM" id="Phobius"/>
    </source>
</evidence>
<evidence type="ECO:0000313" key="3">
    <source>
        <dbReference type="EMBL" id="KAL3084296.1"/>
    </source>
</evidence>
<keyword evidence="4" id="KW-1185">Reference proteome</keyword>
<dbReference type="Proteomes" id="UP001620645">
    <property type="component" value="Unassembled WGS sequence"/>
</dbReference>
<proteinExistence type="predicted"/>
<organism evidence="3 4">
    <name type="scientific">Heterodera schachtii</name>
    <name type="common">Sugarbeet cyst nematode worm</name>
    <name type="synonym">Tylenchus schachtii</name>
    <dbReference type="NCBI Taxonomy" id="97005"/>
    <lineage>
        <taxon>Eukaryota</taxon>
        <taxon>Metazoa</taxon>
        <taxon>Ecdysozoa</taxon>
        <taxon>Nematoda</taxon>
        <taxon>Chromadorea</taxon>
        <taxon>Rhabditida</taxon>
        <taxon>Tylenchina</taxon>
        <taxon>Tylenchomorpha</taxon>
        <taxon>Tylenchoidea</taxon>
        <taxon>Heteroderidae</taxon>
        <taxon>Heteroderinae</taxon>
        <taxon>Heterodera</taxon>
    </lineage>
</organism>
<keyword evidence="2" id="KW-0732">Signal</keyword>
<keyword evidence="1" id="KW-1133">Transmembrane helix</keyword>
<feature type="transmembrane region" description="Helical" evidence="1">
    <location>
        <begin position="113"/>
        <end position="134"/>
    </location>
</feature>
<sequence length="142" mass="15591">MSASSHLLLVVALASLAMSANTLKCWQGGYELGFLKREQCEEEPRPAFCTTFNCLGKTEPVQFTFMGCHDNSSFCDPGFNHETKFAKCDVQCCHDDFCNGKSNLIFGPPSGVIGLHTSFGICCIVFAVLIAAIFPAEFVKWF</sequence>
<dbReference type="AlphaFoldDB" id="A0ABD2J3D1"/>
<feature type="chain" id="PRO_5044890627" evidence="2">
    <location>
        <begin position="23"/>
        <end position="142"/>
    </location>
</feature>
<protein>
    <submittedName>
        <fullName evidence="3">Uncharacterized protein</fullName>
    </submittedName>
</protein>